<evidence type="ECO:0000313" key="2">
    <source>
        <dbReference type="Proteomes" id="UP000824156"/>
    </source>
</evidence>
<dbReference type="AlphaFoldDB" id="A0A9D2B012"/>
<dbReference type="Proteomes" id="UP000824156">
    <property type="component" value="Unassembled WGS sequence"/>
</dbReference>
<name>A0A9D2B012_9SPHI</name>
<feature type="non-terminal residue" evidence="1">
    <location>
        <position position="1"/>
    </location>
</feature>
<gene>
    <name evidence="1" type="ORF">H9853_10365</name>
</gene>
<dbReference type="EMBL" id="DXEZ01000291">
    <property type="protein sequence ID" value="HIX55421.1"/>
    <property type="molecule type" value="Genomic_DNA"/>
</dbReference>
<sequence length="146" mass="16264">IYVTGDVAVEGKKKIKNASFLYREGGAFKLGISISGESDGTAISGFNLSFNARFLEDGIIIPVGTYRFTQDKNQSSYFDAFYEDTFEVSPNDYTYRSYHANEGELVIIESTEERIKGEFTMKNAEYDLTGHSVDVTGKFTALKSVD</sequence>
<evidence type="ECO:0000313" key="1">
    <source>
        <dbReference type="EMBL" id="HIX55421.1"/>
    </source>
</evidence>
<proteinExistence type="predicted"/>
<comment type="caution">
    <text evidence="1">The sequence shown here is derived from an EMBL/GenBank/DDBJ whole genome shotgun (WGS) entry which is preliminary data.</text>
</comment>
<accession>A0A9D2B012</accession>
<protein>
    <submittedName>
        <fullName evidence="1">Uncharacterized protein</fullName>
    </submittedName>
</protein>
<reference evidence="1" key="2">
    <citation type="submission" date="2021-04" db="EMBL/GenBank/DDBJ databases">
        <authorList>
            <person name="Gilroy R."/>
        </authorList>
    </citation>
    <scope>NUCLEOTIDE SEQUENCE</scope>
    <source>
        <strain evidence="1">1719</strain>
    </source>
</reference>
<reference evidence="1" key="1">
    <citation type="journal article" date="2021" name="PeerJ">
        <title>Extensive microbial diversity within the chicken gut microbiome revealed by metagenomics and culture.</title>
        <authorList>
            <person name="Gilroy R."/>
            <person name="Ravi A."/>
            <person name="Getino M."/>
            <person name="Pursley I."/>
            <person name="Horton D.L."/>
            <person name="Alikhan N.F."/>
            <person name="Baker D."/>
            <person name="Gharbi K."/>
            <person name="Hall N."/>
            <person name="Watson M."/>
            <person name="Adriaenssens E.M."/>
            <person name="Foster-Nyarko E."/>
            <person name="Jarju S."/>
            <person name="Secka A."/>
            <person name="Antonio M."/>
            <person name="Oren A."/>
            <person name="Chaudhuri R.R."/>
            <person name="La Ragione R."/>
            <person name="Hildebrand F."/>
            <person name="Pallen M.J."/>
        </authorList>
    </citation>
    <scope>NUCLEOTIDE SEQUENCE</scope>
    <source>
        <strain evidence="1">1719</strain>
    </source>
</reference>
<organism evidence="1 2">
    <name type="scientific">Candidatus Sphingobacterium stercoripullorum</name>
    <dbReference type="NCBI Taxonomy" id="2838759"/>
    <lineage>
        <taxon>Bacteria</taxon>
        <taxon>Pseudomonadati</taxon>
        <taxon>Bacteroidota</taxon>
        <taxon>Sphingobacteriia</taxon>
        <taxon>Sphingobacteriales</taxon>
        <taxon>Sphingobacteriaceae</taxon>
        <taxon>Sphingobacterium</taxon>
    </lineage>
</organism>